<dbReference type="PANTHER" id="PTHR24176:SF14">
    <property type="entry name" value="ANKYRIN REPEAT DOMAIN-CONTAINING PROTEIN 31"/>
    <property type="match status" value="1"/>
</dbReference>
<dbReference type="Proteomes" id="UP000536260">
    <property type="component" value="Unassembled WGS sequence"/>
</dbReference>
<dbReference type="EMBL" id="VZTO01015047">
    <property type="protein sequence ID" value="NXT24397.1"/>
    <property type="molecule type" value="Genomic_DNA"/>
</dbReference>
<dbReference type="PANTHER" id="PTHR24176">
    <property type="entry name" value="ANKYRIN REPEAT DOMAIN-CONTAINING PROTEIN 31-RELATED"/>
    <property type="match status" value="1"/>
</dbReference>
<comment type="caution">
    <text evidence="1">The sequence shown here is derived from an EMBL/GenBank/DDBJ whole genome shotgun (WGS) entry which is preliminary data.</text>
</comment>
<name>A0A7L3AX12_9AVES</name>
<evidence type="ECO:0000313" key="2">
    <source>
        <dbReference type="Proteomes" id="UP000536260"/>
    </source>
</evidence>
<evidence type="ECO:0000313" key="1">
    <source>
        <dbReference type="EMBL" id="NXT24397.1"/>
    </source>
</evidence>
<dbReference type="InterPro" id="IPR042334">
    <property type="entry name" value="ANKRD31"/>
</dbReference>
<dbReference type="AlphaFoldDB" id="A0A7L3AX12"/>
<reference evidence="1 2" key="1">
    <citation type="submission" date="2019-09" db="EMBL/GenBank/DDBJ databases">
        <title>Bird 10,000 Genomes (B10K) Project - Family phase.</title>
        <authorList>
            <person name="Zhang G."/>
        </authorList>
    </citation>
    <scope>NUCLEOTIDE SEQUENCE [LARGE SCALE GENOMIC DNA]</scope>
    <source>
        <strain evidence="1">B10K-DU-003-42</strain>
        <tissue evidence="1">Mixed tissue sample</tissue>
    </source>
</reference>
<sequence length="385" mass="43849">TDIYIQRLSQIQDTLNEMLAKQKTERDTLAKKYRASVESLKKGALRKQLVNLASRQKSLLTVTQNQEELVQKIRNYRKTKQVLHASCSEKQISNLFFFHGNNKRQTSTADEIMCPDVVRSSMGLGTSMSNENRVEAPRSLENRFSSQECSQHPYICLDEKGANKEAIRRKEASDQALAYENRVRECLSNNTSKLTNVEVVMLPSEPTVPTTKTKCLQQKDIDCVGIAVQGSKSLNPTSVTNVLNIVEPQSTVVNNNVCQPGSHCQQVLTDEDLRRYANRKEPFRWQQQQVTLSTSTKNFPNTLQQMIFWSSENSFNANSVLTNLTANTDYPVNLSEKSSQSCSSQECEQKQVRRGRKTRKNLQWKNLFELGKIKPGEDVLEFKLQ</sequence>
<accession>A0A7L3AX12</accession>
<keyword evidence="2" id="KW-1185">Reference proteome</keyword>
<proteinExistence type="predicted"/>
<organism evidence="1 2">
    <name type="scientific">Syrrhaptes paradoxus</name>
    <name type="common">Pallas's sandgrouse</name>
    <dbReference type="NCBI Taxonomy" id="302527"/>
    <lineage>
        <taxon>Eukaryota</taxon>
        <taxon>Metazoa</taxon>
        <taxon>Chordata</taxon>
        <taxon>Craniata</taxon>
        <taxon>Vertebrata</taxon>
        <taxon>Euteleostomi</taxon>
        <taxon>Archelosauria</taxon>
        <taxon>Archosauria</taxon>
        <taxon>Dinosauria</taxon>
        <taxon>Saurischia</taxon>
        <taxon>Theropoda</taxon>
        <taxon>Coelurosauria</taxon>
        <taxon>Aves</taxon>
        <taxon>Neognathae</taxon>
        <taxon>Neoaves</taxon>
        <taxon>Columbimorphae</taxon>
        <taxon>Pterocliformes</taxon>
        <taxon>Pteroclidae</taxon>
        <taxon>Syrrhaptes</taxon>
    </lineage>
</organism>
<feature type="non-terminal residue" evidence="1">
    <location>
        <position position="1"/>
    </location>
</feature>
<protein>
    <submittedName>
        <fullName evidence="1">ANR31 protein</fullName>
    </submittedName>
</protein>
<gene>
    <name evidence="1" type="primary">Ankrd31</name>
    <name evidence="1" type="ORF">SYRPAR_R13254</name>
</gene>
<feature type="non-terminal residue" evidence="1">
    <location>
        <position position="385"/>
    </location>
</feature>